<organism evidence="2 4">
    <name type="scientific">Athelia psychrophila</name>
    <dbReference type="NCBI Taxonomy" id="1759441"/>
    <lineage>
        <taxon>Eukaryota</taxon>
        <taxon>Fungi</taxon>
        <taxon>Dikarya</taxon>
        <taxon>Basidiomycota</taxon>
        <taxon>Agaricomycotina</taxon>
        <taxon>Agaricomycetes</taxon>
        <taxon>Agaricomycetidae</taxon>
        <taxon>Atheliales</taxon>
        <taxon>Atheliaceae</taxon>
        <taxon>Athelia</taxon>
    </lineage>
</organism>
<feature type="compositionally biased region" description="Acidic residues" evidence="1">
    <location>
        <begin position="26"/>
        <end position="36"/>
    </location>
</feature>
<accession>A0A167T3U5</accession>
<evidence type="ECO:0000313" key="3">
    <source>
        <dbReference type="EMBL" id="KZP31089.1"/>
    </source>
</evidence>
<evidence type="ECO:0000256" key="1">
    <source>
        <dbReference type="SAM" id="MobiDB-lite"/>
    </source>
</evidence>
<evidence type="ECO:0000313" key="4">
    <source>
        <dbReference type="Proteomes" id="UP000076532"/>
    </source>
</evidence>
<evidence type="ECO:0000313" key="2">
    <source>
        <dbReference type="EMBL" id="KZP02533.1"/>
    </source>
</evidence>
<sequence length="76" mass="8409">MALVAHIFLLMETKQLAPQEQVSAKEEEEKEEDVVDDISHEQDLLGHVRVLRSGDRLDDGPVAPVFLVSLEGLTTA</sequence>
<name>A0A167T3U5_9AGAM</name>
<gene>
    <name evidence="3" type="ORF">FIBSPDRAFT_945572</name>
    <name evidence="2" type="ORF">FIBSPDRAFT_969876</name>
</gene>
<dbReference type="Proteomes" id="UP000076532">
    <property type="component" value="Unassembled WGS sequence"/>
</dbReference>
<dbReference type="EMBL" id="KV417491">
    <property type="protein sequence ID" value="KZP31089.1"/>
    <property type="molecule type" value="Genomic_DNA"/>
</dbReference>
<keyword evidence="4" id="KW-1185">Reference proteome</keyword>
<proteinExistence type="predicted"/>
<feature type="region of interest" description="Disordered" evidence="1">
    <location>
        <begin position="19"/>
        <end position="38"/>
    </location>
</feature>
<reference evidence="2 4" key="1">
    <citation type="journal article" date="2016" name="Mol. Biol. Evol.">
        <title>Comparative Genomics of Early-Diverging Mushroom-Forming Fungi Provides Insights into the Origins of Lignocellulose Decay Capabilities.</title>
        <authorList>
            <person name="Nagy L.G."/>
            <person name="Riley R."/>
            <person name="Tritt A."/>
            <person name="Adam C."/>
            <person name="Daum C."/>
            <person name="Floudas D."/>
            <person name="Sun H."/>
            <person name="Yadav J.S."/>
            <person name="Pangilinan J."/>
            <person name="Larsson K.H."/>
            <person name="Matsuura K."/>
            <person name="Barry K."/>
            <person name="Labutti K."/>
            <person name="Kuo R."/>
            <person name="Ohm R.A."/>
            <person name="Bhattacharya S.S."/>
            <person name="Shirouzu T."/>
            <person name="Yoshinaga Y."/>
            <person name="Martin F.M."/>
            <person name="Grigoriev I.V."/>
            <person name="Hibbett D.S."/>
        </authorList>
    </citation>
    <scope>NUCLEOTIDE SEQUENCE [LARGE SCALE GENOMIC DNA]</scope>
    <source>
        <strain evidence="2 4">CBS 109695</strain>
    </source>
</reference>
<dbReference type="AlphaFoldDB" id="A0A167T3U5"/>
<protein>
    <submittedName>
        <fullName evidence="2">Uncharacterized protein</fullName>
    </submittedName>
</protein>
<dbReference type="EMBL" id="KV418484">
    <property type="protein sequence ID" value="KZP02533.1"/>
    <property type="molecule type" value="Genomic_DNA"/>
</dbReference>